<proteinExistence type="predicted"/>
<keyword evidence="1" id="KW-0805">Transcription regulation</keyword>
<evidence type="ECO:0000313" key="7">
    <source>
        <dbReference type="Proteomes" id="UP000321113"/>
    </source>
</evidence>
<evidence type="ECO:0000256" key="4">
    <source>
        <dbReference type="PROSITE-ProRule" id="PRU00335"/>
    </source>
</evidence>
<dbReference type="PROSITE" id="PS50977">
    <property type="entry name" value="HTH_TETR_2"/>
    <property type="match status" value="1"/>
</dbReference>
<dbReference type="Proteomes" id="UP000321113">
    <property type="component" value="Unassembled WGS sequence"/>
</dbReference>
<organism evidence="6 7">
    <name type="scientific">Vibrio superstes NBRC 103154</name>
    <dbReference type="NCBI Taxonomy" id="1219062"/>
    <lineage>
        <taxon>Bacteria</taxon>
        <taxon>Pseudomonadati</taxon>
        <taxon>Pseudomonadota</taxon>
        <taxon>Gammaproteobacteria</taxon>
        <taxon>Vibrionales</taxon>
        <taxon>Vibrionaceae</taxon>
        <taxon>Vibrio</taxon>
    </lineage>
</organism>
<evidence type="ECO:0000256" key="1">
    <source>
        <dbReference type="ARBA" id="ARBA00023015"/>
    </source>
</evidence>
<dbReference type="Gene3D" id="1.10.10.60">
    <property type="entry name" value="Homeodomain-like"/>
    <property type="match status" value="1"/>
</dbReference>
<dbReference type="PANTHER" id="PTHR30328:SF54">
    <property type="entry name" value="HTH-TYPE TRANSCRIPTIONAL REPRESSOR SCO4008"/>
    <property type="match status" value="1"/>
</dbReference>
<dbReference type="OrthoDB" id="8535430at2"/>
<dbReference type="EMBL" id="BJXK01000022">
    <property type="protein sequence ID" value="GEM81373.1"/>
    <property type="molecule type" value="Genomic_DNA"/>
</dbReference>
<feature type="domain" description="HTH tetR-type" evidence="5">
    <location>
        <begin position="9"/>
        <end position="69"/>
    </location>
</feature>
<sequence length="199" mass="22444">MSKVEQNREKKKQVILVAAKNAFLSEGYTAASMDSIAAEAKITKQTLYRYFPSKFNLFQSTLAKLGEGFNERYLQHLSQKDTHDALIAFAKEFMQFHLSGEHIATQRLLIAEVNQSPEIIESFMEMSSDSTSRALHVFFAERFDLVNPETKIDLWLGMLLAPRAKALLGMPTLNSEQIEKHVIEATELLLAGICESTTL</sequence>
<dbReference type="RefSeq" id="WP_119008335.1">
    <property type="nucleotide sequence ID" value="NZ_BJXK01000022.1"/>
</dbReference>
<dbReference type="Gene3D" id="1.10.357.10">
    <property type="entry name" value="Tetracycline Repressor, domain 2"/>
    <property type="match status" value="1"/>
</dbReference>
<dbReference type="GO" id="GO:0003677">
    <property type="term" value="F:DNA binding"/>
    <property type="evidence" value="ECO:0007669"/>
    <property type="project" value="UniProtKB-UniRule"/>
</dbReference>
<accession>A0A511QVG5</accession>
<reference evidence="6 7" key="1">
    <citation type="submission" date="2019-07" db="EMBL/GenBank/DDBJ databases">
        <title>Whole genome shotgun sequence of Vibrio superstes NBRC 103154.</title>
        <authorList>
            <person name="Hosoyama A."/>
            <person name="Uohara A."/>
            <person name="Ohji S."/>
            <person name="Ichikawa N."/>
        </authorList>
    </citation>
    <scope>NUCLEOTIDE SEQUENCE [LARGE SCALE GENOMIC DNA]</scope>
    <source>
        <strain evidence="6 7">NBRC 103154</strain>
    </source>
</reference>
<evidence type="ECO:0000256" key="3">
    <source>
        <dbReference type="ARBA" id="ARBA00023163"/>
    </source>
</evidence>
<keyword evidence="3" id="KW-0804">Transcription</keyword>
<dbReference type="InterPro" id="IPR009057">
    <property type="entry name" value="Homeodomain-like_sf"/>
</dbReference>
<evidence type="ECO:0000256" key="2">
    <source>
        <dbReference type="ARBA" id="ARBA00023125"/>
    </source>
</evidence>
<dbReference type="PRINTS" id="PR00455">
    <property type="entry name" value="HTHTETR"/>
</dbReference>
<dbReference type="AlphaFoldDB" id="A0A511QVG5"/>
<dbReference type="FunFam" id="1.10.10.60:FF:000141">
    <property type="entry name" value="TetR family transcriptional regulator"/>
    <property type="match status" value="1"/>
</dbReference>
<protein>
    <recommendedName>
        <fullName evidence="5">HTH tetR-type domain-containing protein</fullName>
    </recommendedName>
</protein>
<evidence type="ECO:0000259" key="5">
    <source>
        <dbReference type="PROSITE" id="PS50977"/>
    </source>
</evidence>
<evidence type="ECO:0000313" key="6">
    <source>
        <dbReference type="EMBL" id="GEM81373.1"/>
    </source>
</evidence>
<keyword evidence="7" id="KW-1185">Reference proteome</keyword>
<dbReference type="SUPFAM" id="SSF46689">
    <property type="entry name" value="Homeodomain-like"/>
    <property type="match status" value="1"/>
</dbReference>
<dbReference type="Pfam" id="PF00440">
    <property type="entry name" value="TetR_N"/>
    <property type="match status" value="1"/>
</dbReference>
<gene>
    <name evidence="6" type="ORF">VSU01S_36180</name>
</gene>
<dbReference type="PANTHER" id="PTHR30328">
    <property type="entry name" value="TRANSCRIPTIONAL REPRESSOR"/>
    <property type="match status" value="1"/>
</dbReference>
<name>A0A511QVG5_9VIBR</name>
<keyword evidence="2 4" id="KW-0238">DNA-binding</keyword>
<dbReference type="InterPro" id="IPR050109">
    <property type="entry name" value="HTH-type_TetR-like_transc_reg"/>
</dbReference>
<dbReference type="Pfam" id="PF14246">
    <property type="entry name" value="TetR_C_7"/>
    <property type="match status" value="1"/>
</dbReference>
<feature type="DNA-binding region" description="H-T-H motif" evidence="4">
    <location>
        <begin position="32"/>
        <end position="51"/>
    </location>
</feature>
<dbReference type="InterPro" id="IPR001647">
    <property type="entry name" value="HTH_TetR"/>
</dbReference>
<comment type="caution">
    <text evidence="6">The sequence shown here is derived from an EMBL/GenBank/DDBJ whole genome shotgun (WGS) entry which is preliminary data.</text>
</comment>
<dbReference type="InterPro" id="IPR039536">
    <property type="entry name" value="TetR_C_Proteobacteria"/>
</dbReference>